<dbReference type="RefSeq" id="XP_069231798.1">
    <property type="nucleotide sequence ID" value="XM_069371282.1"/>
</dbReference>
<name>A0AB34KZ66_9PEZI</name>
<dbReference type="SUPFAM" id="SSF57783">
    <property type="entry name" value="Zinc beta-ribbon"/>
    <property type="match status" value="1"/>
</dbReference>
<organism evidence="6 7">
    <name type="scientific">Cladosporium halotolerans</name>
    <dbReference type="NCBI Taxonomy" id="1052096"/>
    <lineage>
        <taxon>Eukaryota</taxon>
        <taxon>Fungi</taxon>
        <taxon>Dikarya</taxon>
        <taxon>Ascomycota</taxon>
        <taxon>Pezizomycotina</taxon>
        <taxon>Dothideomycetes</taxon>
        <taxon>Dothideomycetidae</taxon>
        <taxon>Cladosporiales</taxon>
        <taxon>Cladosporiaceae</taxon>
        <taxon>Cladosporium</taxon>
    </lineage>
</organism>
<feature type="compositionally biased region" description="Basic and acidic residues" evidence="4">
    <location>
        <begin position="349"/>
        <end position="358"/>
    </location>
</feature>
<dbReference type="SUPFAM" id="SSF46785">
    <property type="entry name" value="Winged helix' DNA-binding domain"/>
    <property type="match status" value="1"/>
</dbReference>
<gene>
    <name evidence="6" type="ORF">WHR41_02676</name>
</gene>
<dbReference type="InterPro" id="IPR036390">
    <property type="entry name" value="WH_DNA-bd_sf"/>
</dbReference>
<dbReference type="Proteomes" id="UP000803884">
    <property type="component" value="Unassembled WGS sequence"/>
</dbReference>
<feature type="domain" description="HTH TFE/IIEalpha-type" evidence="5">
    <location>
        <begin position="5"/>
        <end position="110"/>
    </location>
</feature>
<proteinExistence type="inferred from homology"/>
<dbReference type="InterPro" id="IPR024550">
    <property type="entry name" value="TFIIEa/SarR/Rpc3_HTH_dom"/>
</dbReference>
<dbReference type="InterPro" id="IPR002853">
    <property type="entry name" value="TFIIE_asu"/>
</dbReference>
<reference evidence="6 7" key="1">
    <citation type="journal article" date="2020" name="Microbiol. Resour. Announc.">
        <title>Draft Genome Sequence of a Cladosporium Species Isolated from the Mesophotic Ascidian Didemnum maculosum.</title>
        <authorList>
            <person name="Gioti A."/>
            <person name="Siaperas R."/>
            <person name="Nikolaivits E."/>
            <person name="Le Goff G."/>
            <person name="Ouazzani J."/>
            <person name="Kotoulas G."/>
            <person name="Topakas E."/>
        </authorList>
    </citation>
    <scope>NUCLEOTIDE SEQUENCE [LARGE SCALE GENOMIC DNA]</scope>
    <source>
        <strain evidence="6 7">TM138-S3</strain>
    </source>
</reference>
<dbReference type="InterPro" id="IPR017919">
    <property type="entry name" value="TFIIE/TFIIEa_HTH"/>
</dbReference>
<dbReference type="PANTHER" id="PTHR13097:SF7">
    <property type="entry name" value="GENERAL TRANSCRIPTION FACTOR IIE SUBUNIT 1"/>
    <property type="match status" value="1"/>
</dbReference>
<comment type="caution">
    <text evidence="6">The sequence shown here is derived from an EMBL/GenBank/DDBJ whole genome shotgun (WGS) entry which is preliminary data.</text>
</comment>
<dbReference type="InterPro" id="IPR039997">
    <property type="entry name" value="TFE"/>
</dbReference>
<evidence type="ECO:0000256" key="4">
    <source>
        <dbReference type="SAM" id="MobiDB-lite"/>
    </source>
</evidence>
<evidence type="ECO:0000256" key="1">
    <source>
        <dbReference type="ARBA" id="ARBA00008947"/>
    </source>
</evidence>
<protein>
    <recommendedName>
        <fullName evidence="5">HTH TFE/IIEalpha-type domain-containing protein</fullName>
    </recommendedName>
</protein>
<feature type="compositionally biased region" description="Basic and acidic residues" evidence="4">
    <location>
        <begin position="303"/>
        <end position="315"/>
    </location>
</feature>
<dbReference type="EMBL" id="JAAQHG020000006">
    <property type="protein sequence ID" value="KAL1588693.1"/>
    <property type="molecule type" value="Genomic_DNA"/>
</dbReference>
<keyword evidence="3" id="KW-0804">Transcription</keyword>
<comment type="similarity">
    <text evidence="1">Belongs to the TFIIE alpha subunit family.</text>
</comment>
<feature type="region of interest" description="Disordered" evidence="4">
    <location>
        <begin position="66"/>
        <end position="90"/>
    </location>
</feature>
<dbReference type="PROSITE" id="PS51344">
    <property type="entry name" value="HTH_TFE_IIE"/>
    <property type="match status" value="1"/>
</dbReference>
<dbReference type="Pfam" id="PF02002">
    <property type="entry name" value="TFIIE_alpha"/>
    <property type="match status" value="1"/>
</dbReference>
<evidence type="ECO:0000313" key="7">
    <source>
        <dbReference type="Proteomes" id="UP000803884"/>
    </source>
</evidence>
<feature type="compositionally biased region" description="Acidic residues" evidence="4">
    <location>
        <begin position="359"/>
        <end position="378"/>
    </location>
</feature>
<dbReference type="GO" id="GO:0006367">
    <property type="term" value="P:transcription initiation at RNA polymerase II promoter"/>
    <property type="evidence" value="ECO:0007669"/>
    <property type="project" value="InterPro"/>
</dbReference>
<dbReference type="SMART" id="SM00531">
    <property type="entry name" value="TFIIE"/>
    <property type="match status" value="1"/>
</dbReference>
<evidence type="ECO:0000256" key="2">
    <source>
        <dbReference type="ARBA" id="ARBA00023015"/>
    </source>
</evidence>
<keyword evidence="7" id="KW-1185">Reference proteome</keyword>
<evidence type="ECO:0000256" key="3">
    <source>
        <dbReference type="ARBA" id="ARBA00023163"/>
    </source>
</evidence>
<sequence>MAELATLLLRTIARTFYPTEHVLLIEALIVHSTLSDQDLTHVMGMQQKFVRKVCGRLKEDGLVSVQQRTERRTDGSGGFMSGSGNQPGKERVTHRDWYYLNFHTAIDSVKYRLLRLSKHVDSLGASTTEKKDLVCSTCKAQYTELEAMDSLDYATGNFICKRCGTVLEPVDEEDRANENESVKRFNNQVDKIRGLMMQIDATNVPENDFDTALSKQKPIERSEANPAARTEIVDTPNRNLQSTKGLAIKPEKISVQVQDDETVKREAEEAEAKARRDKEARQNALPEWIVKSTVSGDITTVGAKEERRRQERDAHLGGVSTLKSEDAEDKKGDKGDEDVMAAYWAELAAAKEKEAAENKEEDEEEDDDDDDDEFEDVDVTGANTPAVNGAGSTAVSTPAVESSNATDDERDAKRPRLDPGPTSGVNGASTPVVAEGTPAASDEDEDDDLEFENV</sequence>
<feature type="compositionally biased region" description="Basic and acidic residues" evidence="4">
    <location>
        <begin position="323"/>
        <end position="334"/>
    </location>
</feature>
<feature type="compositionally biased region" description="Basic and acidic residues" evidence="4">
    <location>
        <begin position="261"/>
        <end position="281"/>
    </location>
</feature>
<dbReference type="Gene3D" id="3.30.40.10">
    <property type="entry name" value="Zinc/RING finger domain, C3HC4 (zinc finger)"/>
    <property type="match status" value="1"/>
</dbReference>
<dbReference type="AlphaFoldDB" id="A0AB34KZ66"/>
<dbReference type="GeneID" id="96004120"/>
<accession>A0AB34KZ66</accession>
<feature type="compositionally biased region" description="Polar residues" evidence="4">
    <location>
        <begin position="381"/>
        <end position="405"/>
    </location>
</feature>
<dbReference type="GO" id="GO:0005673">
    <property type="term" value="C:transcription factor TFIIE complex"/>
    <property type="evidence" value="ECO:0007669"/>
    <property type="project" value="TreeGrafter"/>
</dbReference>
<evidence type="ECO:0000313" key="6">
    <source>
        <dbReference type="EMBL" id="KAL1588693.1"/>
    </source>
</evidence>
<feature type="region of interest" description="Disordered" evidence="4">
    <location>
        <begin position="298"/>
        <end position="454"/>
    </location>
</feature>
<dbReference type="InterPro" id="IPR013083">
    <property type="entry name" value="Znf_RING/FYVE/PHD"/>
</dbReference>
<evidence type="ECO:0000259" key="5">
    <source>
        <dbReference type="PROSITE" id="PS51344"/>
    </source>
</evidence>
<feature type="region of interest" description="Disordered" evidence="4">
    <location>
        <begin position="258"/>
        <end position="282"/>
    </location>
</feature>
<feature type="compositionally biased region" description="Acidic residues" evidence="4">
    <location>
        <begin position="441"/>
        <end position="454"/>
    </location>
</feature>
<keyword evidence="2" id="KW-0805">Transcription regulation</keyword>
<dbReference type="PANTHER" id="PTHR13097">
    <property type="entry name" value="TRANSCRIPTION INITIATION FACTOR IIE, ALPHA SUBUNIT"/>
    <property type="match status" value="1"/>
</dbReference>